<protein>
    <recommendedName>
        <fullName evidence="2">Secretion system C-terminal sorting domain-containing protein</fullName>
    </recommendedName>
</protein>
<feature type="signal peptide" evidence="1">
    <location>
        <begin position="1"/>
        <end position="19"/>
    </location>
</feature>
<proteinExistence type="predicted"/>
<feature type="chain" id="PRO_5041373663" description="Secretion system C-terminal sorting domain-containing protein" evidence="1">
    <location>
        <begin position="20"/>
        <end position="983"/>
    </location>
</feature>
<reference evidence="3" key="2">
    <citation type="submission" date="2023-01" db="EMBL/GenBank/DDBJ databases">
        <title>Draft genome sequence of Portibacter lacus strain NBRC 108769.</title>
        <authorList>
            <person name="Sun Q."/>
            <person name="Mori K."/>
        </authorList>
    </citation>
    <scope>NUCLEOTIDE SEQUENCE</scope>
    <source>
        <strain evidence="3">NBRC 108769</strain>
    </source>
</reference>
<name>A0AA37SU75_9BACT</name>
<dbReference type="NCBIfam" id="TIGR04183">
    <property type="entry name" value="Por_Secre_tail"/>
    <property type="match status" value="1"/>
</dbReference>
<gene>
    <name evidence="3" type="ORF">GCM10007940_28150</name>
</gene>
<comment type="caution">
    <text evidence="3">The sequence shown here is derived from an EMBL/GenBank/DDBJ whole genome shotgun (WGS) entry which is preliminary data.</text>
</comment>
<evidence type="ECO:0000259" key="2">
    <source>
        <dbReference type="Pfam" id="PF18962"/>
    </source>
</evidence>
<dbReference type="EMBL" id="BSOH01000015">
    <property type="protein sequence ID" value="GLR18200.1"/>
    <property type="molecule type" value="Genomic_DNA"/>
</dbReference>
<dbReference type="RefSeq" id="WP_235294370.1">
    <property type="nucleotide sequence ID" value="NZ_BSOH01000015.1"/>
</dbReference>
<dbReference type="AlphaFoldDB" id="A0AA37SU75"/>
<accession>A0AA37SU75</accession>
<dbReference type="InterPro" id="IPR026444">
    <property type="entry name" value="Secre_tail"/>
</dbReference>
<sequence length="983" mass="106530">MNKITFTLLFLSMCFMTFGQEYIEQFDEDIEGQFWLSDGYTSSVADGEWTITGDGTAGAYSIFAYLPGDADGVPTALDVSGNNKIYVRVKASNNGTQLRLDLKDADGYTTSLAGLNKFMVANYTVYEFDFSGKLQDGGYGGTSCTEDTKPCDVDPTKIVEFQFYINADQGGFAGTVILDFISVGSEPQVGPMSDVFQVHFDDPEDRGFIMTEATGYTNTLEDSQWKIKGDGTNGMWDVVSMLTFNPATKDTVDISLADGENKLFVRMKSTVPGTAIRIDVQDINSFATTGGSITQVITDEFETYEFNYAGSYQDLAYGGTGCTEGGPACDVDPERIANMIFFINPGTEAFAGEVSIDYISVGTALEIIDTNDELVYGDHFSATTDYVSSSGTYEIAVENSILSITGSGEDVAYSNIAYSLNDEETGIAINATGNNKVFIKARSTEPNTLLRVDLLDSVGYSTTQPSLTRVLSTDFQVIELNYSNQYTDAGYGGTPCESGPCDVDGTAIKTMYLYPNPADGGFAGTIEIDYISFGKPLGEEVVEFKYADQFEDGDISKITMATGVEITESEGVMTWKGDGTSSAWAAMVYTPHNAETFEDYILDITPTDKIYMKAKSTTPVTVRLDLKDSDGFATTEPATSVSITEEYQIIEFDFAGTYTDGAYGGTSCNEENKPCAVDGTKISSFSFFIEPGTGMFDGEISIDWISTIDPLETDTVDLGPAGIDDFAEEFTTNDLAFLSTREGNALSATDGVLKISGDGTSGAYAPTSYTINDGVDSLIVNAANNDNKVFIRMKASTDTTTLRVDLNDNRGYHTTQAGLEKTLSTEFEVYEYDFTGKYKDGGYGGTTCESGPCNVDPERISHIQLYIDAGEGNYAGDLEIDWISFGEPLTSSVLETEVVKTAKVYPNPAKGEFYLELDAKVAGNMVASFIDISGKTVKVQSLGNATKGSNHKLVRLDQLVEGMYFLKITIANKEAFYQKVFVK</sequence>
<reference evidence="3" key="1">
    <citation type="journal article" date="2014" name="Int. J. Syst. Evol. Microbiol.">
        <title>Complete genome sequence of Corynebacterium casei LMG S-19264T (=DSM 44701T), isolated from a smear-ripened cheese.</title>
        <authorList>
            <consortium name="US DOE Joint Genome Institute (JGI-PGF)"/>
            <person name="Walter F."/>
            <person name="Albersmeier A."/>
            <person name="Kalinowski J."/>
            <person name="Ruckert C."/>
        </authorList>
    </citation>
    <scope>NUCLEOTIDE SEQUENCE</scope>
    <source>
        <strain evidence="3">NBRC 108769</strain>
    </source>
</reference>
<evidence type="ECO:0000256" key="1">
    <source>
        <dbReference type="SAM" id="SignalP"/>
    </source>
</evidence>
<keyword evidence="4" id="KW-1185">Reference proteome</keyword>
<dbReference type="Proteomes" id="UP001156666">
    <property type="component" value="Unassembled WGS sequence"/>
</dbReference>
<evidence type="ECO:0000313" key="4">
    <source>
        <dbReference type="Proteomes" id="UP001156666"/>
    </source>
</evidence>
<keyword evidence="1" id="KW-0732">Signal</keyword>
<evidence type="ECO:0000313" key="3">
    <source>
        <dbReference type="EMBL" id="GLR18200.1"/>
    </source>
</evidence>
<feature type="domain" description="Secretion system C-terminal sorting" evidence="2">
    <location>
        <begin position="904"/>
        <end position="982"/>
    </location>
</feature>
<organism evidence="3 4">
    <name type="scientific">Portibacter lacus</name>
    <dbReference type="NCBI Taxonomy" id="1099794"/>
    <lineage>
        <taxon>Bacteria</taxon>
        <taxon>Pseudomonadati</taxon>
        <taxon>Bacteroidota</taxon>
        <taxon>Saprospiria</taxon>
        <taxon>Saprospirales</taxon>
        <taxon>Haliscomenobacteraceae</taxon>
        <taxon>Portibacter</taxon>
    </lineage>
</organism>
<dbReference type="Pfam" id="PF18962">
    <property type="entry name" value="Por_Secre_tail"/>
    <property type="match status" value="1"/>
</dbReference>